<dbReference type="RefSeq" id="XP_002182349.1">
    <property type="nucleotide sequence ID" value="XM_002182313.1"/>
</dbReference>
<evidence type="ECO:0000313" key="10">
    <source>
        <dbReference type="EMBL" id="EEC46250.1"/>
    </source>
</evidence>
<feature type="compositionally biased region" description="Polar residues" evidence="6">
    <location>
        <begin position="138"/>
        <end position="153"/>
    </location>
</feature>
<reference evidence="10 11" key="1">
    <citation type="journal article" date="2008" name="Nature">
        <title>The Phaeodactylum genome reveals the evolutionary history of diatom genomes.</title>
        <authorList>
            <person name="Bowler C."/>
            <person name="Allen A.E."/>
            <person name="Badger J.H."/>
            <person name="Grimwood J."/>
            <person name="Jabbari K."/>
            <person name="Kuo A."/>
            <person name="Maheswari U."/>
            <person name="Martens C."/>
            <person name="Maumus F."/>
            <person name="Otillar R.P."/>
            <person name="Rayko E."/>
            <person name="Salamov A."/>
            <person name="Vandepoele K."/>
            <person name="Beszteri B."/>
            <person name="Gruber A."/>
            <person name="Heijde M."/>
            <person name="Katinka M."/>
            <person name="Mock T."/>
            <person name="Valentin K."/>
            <person name="Verret F."/>
            <person name="Berges J.A."/>
            <person name="Brownlee C."/>
            <person name="Cadoret J.P."/>
            <person name="Chiovitti A."/>
            <person name="Choi C.J."/>
            <person name="Coesel S."/>
            <person name="De Martino A."/>
            <person name="Detter J.C."/>
            <person name="Durkin C."/>
            <person name="Falciatore A."/>
            <person name="Fournet J."/>
            <person name="Haruta M."/>
            <person name="Huysman M.J."/>
            <person name="Jenkins B.D."/>
            <person name="Jiroutova K."/>
            <person name="Jorgensen R.E."/>
            <person name="Joubert Y."/>
            <person name="Kaplan A."/>
            <person name="Kroger N."/>
            <person name="Kroth P.G."/>
            <person name="La Roche J."/>
            <person name="Lindquist E."/>
            <person name="Lommer M."/>
            <person name="Martin-Jezequel V."/>
            <person name="Lopez P.J."/>
            <person name="Lucas S."/>
            <person name="Mangogna M."/>
            <person name="McGinnis K."/>
            <person name="Medlin L.K."/>
            <person name="Montsant A."/>
            <person name="Oudot-Le Secq M.P."/>
            <person name="Napoli C."/>
            <person name="Obornik M."/>
            <person name="Parker M.S."/>
            <person name="Petit J.L."/>
            <person name="Porcel B.M."/>
            <person name="Poulsen N."/>
            <person name="Robison M."/>
            <person name="Rychlewski L."/>
            <person name="Rynearson T.A."/>
            <person name="Schmutz J."/>
            <person name="Shapiro H."/>
            <person name="Siaut M."/>
            <person name="Stanley M."/>
            <person name="Sussman M.R."/>
            <person name="Taylor A.R."/>
            <person name="Vardi A."/>
            <person name="von Dassow P."/>
            <person name="Vyverman W."/>
            <person name="Willis A."/>
            <person name="Wyrwicz L.S."/>
            <person name="Rokhsar D.S."/>
            <person name="Weissenbach J."/>
            <person name="Armbrust E.V."/>
            <person name="Green B.R."/>
            <person name="Van de Peer Y."/>
            <person name="Grigoriev I.V."/>
        </authorList>
    </citation>
    <scope>NUCLEOTIDE SEQUENCE [LARGE SCALE GENOMIC DNA]</scope>
    <source>
        <strain evidence="10 11">CCAP 1055/1</strain>
    </source>
</reference>
<dbReference type="PANTHER" id="PTHR31082">
    <property type="entry name" value="PHEROMONE-REGULATED MEMBRANE PROTEIN 10"/>
    <property type="match status" value="1"/>
</dbReference>
<dbReference type="GO" id="GO:0022857">
    <property type="term" value="F:transmembrane transporter activity"/>
    <property type="evidence" value="ECO:0007669"/>
    <property type="project" value="InterPro"/>
</dbReference>
<dbReference type="Pfam" id="PF12821">
    <property type="entry name" value="ThrE_2"/>
    <property type="match status" value="1"/>
</dbReference>
<dbReference type="InterPro" id="IPR010619">
    <property type="entry name" value="ThrE-like_N"/>
</dbReference>
<feature type="transmembrane region" description="Helical" evidence="7">
    <location>
        <begin position="467"/>
        <end position="490"/>
    </location>
</feature>
<dbReference type="Pfam" id="PF06738">
    <property type="entry name" value="ThrE"/>
    <property type="match status" value="1"/>
</dbReference>
<evidence type="ECO:0000256" key="6">
    <source>
        <dbReference type="SAM" id="MobiDB-lite"/>
    </source>
</evidence>
<evidence type="ECO:0008006" key="12">
    <source>
        <dbReference type="Google" id="ProtNLM"/>
    </source>
</evidence>
<dbReference type="EMBL" id="CM000617">
    <property type="protein sequence ID" value="EEC46250.1"/>
    <property type="molecule type" value="Genomic_DNA"/>
</dbReference>
<evidence type="ECO:0000256" key="5">
    <source>
        <dbReference type="ARBA" id="ARBA00034125"/>
    </source>
</evidence>
<evidence type="ECO:0000259" key="8">
    <source>
        <dbReference type="Pfam" id="PF06738"/>
    </source>
</evidence>
<reference evidence="11" key="2">
    <citation type="submission" date="2008-08" db="EMBL/GenBank/DDBJ databases">
        <authorList>
            <consortium name="Diatom Consortium"/>
            <person name="Grigoriev I."/>
            <person name="Grimwood J."/>
            <person name="Kuo A."/>
            <person name="Otillar R.P."/>
            <person name="Salamov A."/>
            <person name="Detter J.C."/>
            <person name="Lindquist E."/>
            <person name="Shapiro H."/>
            <person name="Lucas S."/>
            <person name="Glavina del Rio T."/>
            <person name="Pitluck S."/>
            <person name="Rokhsar D."/>
            <person name="Bowler C."/>
        </authorList>
    </citation>
    <scope>GENOME REANNOTATION</scope>
    <source>
        <strain evidence="11">CCAP 1055/1</strain>
    </source>
</reference>
<keyword evidence="2 7" id="KW-0812">Transmembrane</keyword>
<protein>
    <recommendedName>
        <fullName evidence="12">Threonine/serine exporter-like N-terminal domain-containing protein</fullName>
    </recommendedName>
</protein>
<keyword evidence="4 7" id="KW-0472">Membrane</keyword>
<dbReference type="PANTHER" id="PTHR31082:SF4">
    <property type="entry name" value="PHEROMONE-REGULATED MEMBRANE PROTEIN 10"/>
    <property type="match status" value="1"/>
</dbReference>
<proteinExistence type="inferred from homology"/>
<dbReference type="Proteomes" id="UP000000759">
    <property type="component" value="Chromosome 15"/>
</dbReference>
<dbReference type="AlphaFoldDB" id="B7G542"/>
<comment type="subcellular location">
    <subcellularLocation>
        <location evidence="1">Membrane</location>
        <topology evidence="1">Multi-pass membrane protein</topology>
    </subcellularLocation>
</comment>
<name>B7G542_PHATC</name>
<dbReference type="InterPro" id="IPR051361">
    <property type="entry name" value="ThrE/Ser_Exporter"/>
</dbReference>
<evidence type="ECO:0000256" key="3">
    <source>
        <dbReference type="ARBA" id="ARBA00022989"/>
    </source>
</evidence>
<evidence type="ECO:0000256" key="7">
    <source>
        <dbReference type="SAM" id="Phobius"/>
    </source>
</evidence>
<dbReference type="HOGENOM" id="CLU_363108_0_0_1"/>
<sequence>MSPEQPRADPNPFGGIWSWSCAPFASRAKELVPRRKRTPRPSPRNLYPSHPQHCVLNRNWPVDDIVMKDRESDSEGETAAPASNHAPEAITATPPAPYGSDDVPSSYQHSSRLAHRGVSTPSTSSSRDSSKFAKEISVSRTPTNFHEQTIPIHSTSLNTLEDDDDNDETSSTRSSSSRRYDWRVFRPRDGGWVHFLRWFVVGGASYAKKTDDKLQEDLGKLARCLILLREYLSTFGMPAKGGPMDQEVVLRQVLRDLYAGGAPLWAVEPVMQKAAEGLTGTPGINWFLLPRKAFYSSTSTITSTMFTIERGFNVQKLGAMEKVAIRLASFASNTKGVSNIPERFPEPSELQKAARMESVRFDESFRTGGTVLKSQDPSVVAKKILRLASHAEGLFYFVNAREYSEMPGQRMNDFWVVTEQERELFSRLATIEAMQMIKEIDANCGKETYSYWTISLFRVMASAGACAFWFGGSWVDMAVSGVLALVVAFIGQSKFLSQQERLVFEIVASFVVGITAGTIALKWPDDTCFGAMAIAGVLDLLQGFRVVYAVIEIMSKQTVSGGADLMEGILFTGLISSSLRFGQYTAASVFSDTADNIGFAACEHGIDQRWFILIVPIAAVSWSGLFNPRYHDLPMMAFHGSLAYLVNFGLAQFNAADNLNNFVSSFAVSFSAGIFSRFTGHQAVGNTVAGMYALVPGAYLVTSLFSTDTLDTSFFVEIIQRSLIIGIGAWSGTILCSPALLGTTMGLISQQHRDHNRRGSSTTGNAMLFF</sequence>
<feature type="transmembrane region" description="Helical" evidence="7">
    <location>
        <begin position="722"/>
        <end position="748"/>
    </location>
</feature>
<dbReference type="GeneID" id="7202980"/>
<feature type="region of interest" description="Disordered" evidence="6">
    <location>
        <begin position="30"/>
        <end position="54"/>
    </location>
</feature>
<dbReference type="PaxDb" id="2850-Phatr47846"/>
<feature type="transmembrane region" description="Helical" evidence="7">
    <location>
        <begin position="529"/>
        <end position="548"/>
    </location>
</feature>
<dbReference type="InterPro" id="IPR024528">
    <property type="entry name" value="ThrE_2"/>
</dbReference>
<feature type="transmembrane region" description="Helical" evidence="7">
    <location>
        <begin position="683"/>
        <end position="702"/>
    </location>
</feature>
<evidence type="ECO:0000313" key="11">
    <source>
        <dbReference type="Proteomes" id="UP000000759"/>
    </source>
</evidence>
<organism evidence="10 11">
    <name type="scientific">Phaeodactylum tricornutum (strain CCAP 1055/1)</name>
    <dbReference type="NCBI Taxonomy" id="556484"/>
    <lineage>
        <taxon>Eukaryota</taxon>
        <taxon>Sar</taxon>
        <taxon>Stramenopiles</taxon>
        <taxon>Ochrophyta</taxon>
        <taxon>Bacillariophyta</taxon>
        <taxon>Bacillariophyceae</taxon>
        <taxon>Bacillariophycidae</taxon>
        <taxon>Naviculales</taxon>
        <taxon>Phaeodactylaceae</taxon>
        <taxon>Phaeodactylum</taxon>
    </lineage>
</organism>
<accession>B7G542</accession>
<feature type="domain" description="Threonine/serine exporter-like N-terminal" evidence="8">
    <location>
        <begin position="432"/>
        <end position="576"/>
    </location>
</feature>
<dbReference type="InParanoid" id="B7G542"/>
<feature type="region of interest" description="Disordered" evidence="6">
    <location>
        <begin position="70"/>
        <end position="178"/>
    </location>
</feature>
<evidence type="ECO:0000256" key="4">
    <source>
        <dbReference type="ARBA" id="ARBA00023136"/>
    </source>
</evidence>
<dbReference type="OrthoDB" id="43949at2759"/>
<comment type="similarity">
    <text evidence="5">Belongs to the ThrE exporter (TC 2.A.79) family.</text>
</comment>
<evidence type="ECO:0000256" key="1">
    <source>
        <dbReference type="ARBA" id="ARBA00004141"/>
    </source>
</evidence>
<feature type="domain" description="Threonine/Serine exporter ThrE" evidence="9">
    <location>
        <begin position="613"/>
        <end position="726"/>
    </location>
</feature>
<evidence type="ECO:0000256" key="2">
    <source>
        <dbReference type="ARBA" id="ARBA00022692"/>
    </source>
</evidence>
<dbReference type="GO" id="GO:0016020">
    <property type="term" value="C:membrane"/>
    <property type="evidence" value="ECO:0007669"/>
    <property type="project" value="UniProtKB-SubCell"/>
</dbReference>
<gene>
    <name evidence="10" type="ORF">PHATRDRAFT_47846</name>
</gene>
<keyword evidence="3 7" id="KW-1133">Transmembrane helix</keyword>
<evidence type="ECO:0000259" key="9">
    <source>
        <dbReference type="Pfam" id="PF12821"/>
    </source>
</evidence>
<feature type="transmembrane region" description="Helical" evidence="7">
    <location>
        <begin position="502"/>
        <end position="523"/>
    </location>
</feature>
<keyword evidence="11" id="KW-1185">Reference proteome</keyword>
<dbReference type="KEGG" id="pti:PHATRDRAFT_47846"/>